<organism evidence="2">
    <name type="scientific">Staphylococcus capitis</name>
    <dbReference type="NCBI Taxonomy" id="29388"/>
    <lineage>
        <taxon>Bacteria</taxon>
        <taxon>Bacillati</taxon>
        <taxon>Bacillota</taxon>
        <taxon>Bacilli</taxon>
        <taxon>Bacillales</taxon>
        <taxon>Staphylococcaceae</taxon>
        <taxon>Staphylococcus</taxon>
    </lineage>
</organism>
<dbReference type="EMBL" id="KF049201">
    <property type="protein sequence ID" value="AGT56811.1"/>
    <property type="molecule type" value="Genomic_DNA"/>
</dbReference>
<evidence type="ECO:0000313" key="2">
    <source>
        <dbReference type="EMBL" id="AGT56811.1"/>
    </source>
</evidence>
<feature type="transmembrane region" description="Helical" evidence="1">
    <location>
        <begin position="138"/>
        <end position="158"/>
    </location>
</feature>
<protein>
    <submittedName>
        <fullName evidence="2">Membrane protein</fullName>
    </submittedName>
</protein>
<dbReference type="InterPro" id="IPR025671">
    <property type="entry name" value="HXXEE"/>
</dbReference>
<dbReference type="Pfam" id="PF13787">
    <property type="entry name" value="HXXEE"/>
    <property type="match status" value="1"/>
</dbReference>
<keyword evidence="1" id="KW-1133">Transmembrane helix</keyword>
<proteinExistence type="predicted"/>
<dbReference type="RefSeq" id="WP_023350823.1">
    <property type="nucleotide sequence ID" value="NZ_CZWH01000005.1"/>
</dbReference>
<reference evidence="2" key="2">
    <citation type="submission" date="2013-05" db="EMBL/GenBank/DDBJ databases">
        <authorList>
            <person name="Simoes P.M."/>
            <person name="Lemriss H."/>
            <person name="Rasigade J.-P."/>
            <person name="Lemriss S."/>
            <person name="Laurent F."/>
        </authorList>
    </citation>
    <scope>NUCLEOTIDE SEQUENCE</scope>
    <source>
        <strain evidence="2">CR01</strain>
    </source>
</reference>
<feature type="transmembrane region" description="Helical" evidence="1">
    <location>
        <begin position="164"/>
        <end position="186"/>
    </location>
</feature>
<feature type="transmembrane region" description="Helical" evidence="1">
    <location>
        <begin position="6"/>
        <end position="25"/>
    </location>
</feature>
<dbReference type="AlphaFoldDB" id="T1SZF4"/>
<sequence length="219" mass="25387">MKFIRNYWQYCTFFIFVGLTFYMGFWGHEQLSTIQIILMYSLVALAIHQFEEYVFPGGAPLVINKATYGEKNDYKHYPGNTLSISIVNISAYIFYILAIIFPQFIWLGLATMIFNIVQLFGHGISMNKAMGTWYNPGLASSIFLFTPISIYYIIYIHTEGLADIFSWIGSIITFIIIMILTVVLPVQLLKDRNSKYVISNWQIERFNKVKELCKISSKK</sequence>
<feature type="transmembrane region" description="Helical" evidence="1">
    <location>
        <begin position="92"/>
        <end position="117"/>
    </location>
</feature>
<feature type="transmembrane region" description="Helical" evidence="1">
    <location>
        <begin position="32"/>
        <end position="50"/>
    </location>
</feature>
<keyword evidence="1" id="KW-0812">Transmembrane</keyword>
<keyword evidence="1" id="KW-0472">Membrane</keyword>
<evidence type="ECO:0000256" key="1">
    <source>
        <dbReference type="SAM" id="Phobius"/>
    </source>
</evidence>
<accession>T1SZF4</accession>
<name>T1SZF4_STACP</name>
<reference evidence="2" key="1">
    <citation type="journal article" date="2013" name="Antimicrob. Agents Chemother.">
        <title>Characterization of a Novel Composite Staphylococcal Cassette Chromosome mec (SCCmec-SCCcad/ars/cop) in the Neonatal Sepsis-Associated Staphylococcus capitis Pulsotype NRCS-A.</title>
        <authorList>
            <person name="Martins Simoes P."/>
            <person name="Rasigade J.P."/>
            <person name="Lemriss H."/>
            <person name="Butin M."/>
            <person name="Ginevra C."/>
            <person name="Lemriss S."/>
            <person name="Goering R.V."/>
            <person name="Ibrahimi A."/>
            <person name="Picaud J.C."/>
            <person name="El Kabbaj S."/>
            <person name="Vandenesch F."/>
            <person name="Laurent F."/>
        </authorList>
    </citation>
    <scope>NUCLEOTIDE SEQUENCE</scope>
    <source>
        <strain evidence="2">CR01</strain>
    </source>
</reference>